<dbReference type="EMBL" id="BDQA01000463">
    <property type="protein sequence ID" value="GBH21936.1"/>
    <property type="molecule type" value="Genomic_RNA"/>
</dbReference>
<keyword evidence="2" id="KW-0472">Membrane</keyword>
<comment type="caution">
    <text evidence="3">The sequence shown here is derived from an EMBL/GenBank/DDBJ whole genome shotgun (WGS) entry which is preliminary data.</text>
</comment>
<keyword evidence="2" id="KW-0812">Transmembrane</keyword>
<protein>
    <submittedName>
        <fullName evidence="3">VP11</fullName>
    </submittedName>
</protein>
<evidence type="ECO:0000313" key="3">
    <source>
        <dbReference type="EMBL" id="GBH21936.1"/>
    </source>
</evidence>
<evidence type="ECO:0000256" key="2">
    <source>
        <dbReference type="SAM" id="Phobius"/>
    </source>
</evidence>
<accession>A0A2V0R9G9</accession>
<proteinExistence type="predicted"/>
<sequence>MTEHNWSSYEPTLIRIKHSCFAMHALYRKRYLLSRERVIYYDVPIIVLSAMTSVFIAGADEWLASSIVKILTCVTSLIVGIVGALKKFFKIDENRESCLETYKDMFRLFCELSMMLDQPPASRGVDAQKYSTELANRYSEIMDRAIVLEDVRTMENPIYNDRAQMPTSLRKRFSKSFKQLPPMPDSDSYPHDRQESLDSIP</sequence>
<feature type="region of interest" description="Disordered" evidence="1">
    <location>
        <begin position="174"/>
        <end position="201"/>
    </location>
</feature>
<organism evidence="3">
    <name type="scientific">viral metagenome</name>
    <dbReference type="NCBI Taxonomy" id="1070528"/>
    <lineage>
        <taxon>unclassified sequences</taxon>
        <taxon>metagenomes</taxon>
        <taxon>organismal metagenomes</taxon>
    </lineage>
</organism>
<feature type="transmembrane region" description="Helical" evidence="2">
    <location>
        <begin position="38"/>
        <end position="56"/>
    </location>
</feature>
<reference evidence="3" key="1">
    <citation type="submission" date="2017-04" db="EMBL/GenBank/DDBJ databases">
        <title>Unveiling RNA virosphere associated with marine microorganisms.</title>
        <authorList>
            <person name="Urayama S."/>
            <person name="Takaki Y."/>
            <person name="Nishi S."/>
            <person name="Yoshida Y."/>
            <person name="Deguchi S."/>
            <person name="Takai K."/>
            <person name="Nunoura T."/>
        </authorList>
    </citation>
    <scope>NUCLEOTIDE SEQUENCE</scope>
</reference>
<dbReference type="AlphaFoldDB" id="A0A2V0R9G9"/>
<feature type="compositionally biased region" description="Basic and acidic residues" evidence="1">
    <location>
        <begin position="188"/>
        <end position="201"/>
    </location>
</feature>
<name>A0A2V0R9G9_9ZZZZ</name>
<feature type="transmembrane region" description="Helical" evidence="2">
    <location>
        <begin position="62"/>
        <end position="85"/>
    </location>
</feature>
<keyword evidence="2" id="KW-1133">Transmembrane helix</keyword>
<evidence type="ECO:0000256" key="1">
    <source>
        <dbReference type="SAM" id="MobiDB-lite"/>
    </source>
</evidence>